<dbReference type="HAMAP" id="MF_01855">
    <property type="entry name" value="FBPase_class1"/>
    <property type="match status" value="1"/>
</dbReference>
<reference evidence="17" key="1">
    <citation type="submission" date="2011-02" db="EMBL/GenBank/DDBJ databases">
        <title>The complete genome of Planctomyces brasiliensis DSM 5305.</title>
        <authorList>
            <person name="Lucas S."/>
            <person name="Copeland A."/>
            <person name="Lapidus A."/>
            <person name="Bruce D."/>
            <person name="Goodwin L."/>
            <person name="Pitluck S."/>
            <person name="Kyrpides N."/>
            <person name="Mavromatis K."/>
            <person name="Pagani I."/>
            <person name="Ivanova N."/>
            <person name="Ovchinnikova G."/>
            <person name="Lu M."/>
            <person name="Detter J.C."/>
            <person name="Han C."/>
            <person name="Land M."/>
            <person name="Hauser L."/>
            <person name="Markowitz V."/>
            <person name="Cheng J.-F."/>
            <person name="Hugenholtz P."/>
            <person name="Woyke T."/>
            <person name="Wu D."/>
            <person name="Tindall B."/>
            <person name="Pomrenke H.G."/>
            <person name="Brambilla E."/>
            <person name="Klenk H.-P."/>
            <person name="Eisen J.A."/>
        </authorList>
    </citation>
    <scope>NUCLEOTIDE SEQUENCE [LARGE SCALE GENOMIC DNA]</scope>
    <source>
        <strain evidence="17">ATCC 49424 / DSM 5305 / JCM 21570 / NBRC 103401 / IFAM 1448</strain>
    </source>
</reference>
<dbReference type="PIRSF" id="PIRSF000904">
    <property type="entry name" value="FBPtase_SBPase"/>
    <property type="match status" value="1"/>
</dbReference>
<dbReference type="InterPro" id="IPR033391">
    <property type="entry name" value="FBPase_N"/>
</dbReference>
<dbReference type="NCBIfam" id="NF006778">
    <property type="entry name" value="PRK09293.1-1"/>
    <property type="match status" value="1"/>
</dbReference>
<dbReference type="AlphaFoldDB" id="F0SST1"/>
<sequence>MSNSVQSPSMLTVQQHILQEQTRFPGASGEFSWLLSGITLATKLIQAKVRRAGLTDILGEHGEVNVQGEVQQKLDVYSNDMLIHCLSARESIGVLASEENEKPMLVHKGSENARYAVVFDPLDGSSNIDVNVSVGTTFSIMRRPDGAGLDSPEQWVLQPGSKQIAAGYVVYGSSTMLVYSVGNGVHGFTLDPAVGAFMLSHPNIRMPEQGKYYSVNEAYADTFPPRYGEFLKRLRSGVLNQQYSSRYIGSMISDFHRTLLKGGVFLYPPTESNPEGKLRLLYEANPIAFLAEQAGGMAIDGQRRILDIQPESIHQRTPLVVGSRVELADFERFVIQSQEELEAEAAAKAEAEAEAEEVG</sequence>
<organism evidence="16 17">
    <name type="scientific">Rubinisphaera brasiliensis (strain ATCC 49424 / DSM 5305 / JCM 21570 / IAM 15109 / NBRC 103401 / IFAM 1448)</name>
    <name type="common">Planctomyces brasiliensis</name>
    <dbReference type="NCBI Taxonomy" id="756272"/>
    <lineage>
        <taxon>Bacteria</taxon>
        <taxon>Pseudomonadati</taxon>
        <taxon>Planctomycetota</taxon>
        <taxon>Planctomycetia</taxon>
        <taxon>Planctomycetales</taxon>
        <taxon>Planctomycetaceae</taxon>
        <taxon>Rubinisphaera</taxon>
    </lineage>
</organism>
<keyword evidence="17" id="KW-1185">Reference proteome</keyword>
<evidence type="ECO:0000256" key="12">
    <source>
        <dbReference type="HAMAP-Rule" id="MF_01855"/>
    </source>
</evidence>
<feature type="binding site" evidence="12">
    <location>
        <position position="120"/>
    </location>
    <ligand>
        <name>Mg(2+)</name>
        <dbReference type="ChEBI" id="CHEBI:18420"/>
        <label>2</label>
    </ligand>
</feature>
<feature type="domain" description="Fructose-1-6-bisphosphatase class 1 C-terminal" evidence="15">
    <location>
        <begin position="206"/>
        <end position="333"/>
    </location>
</feature>
<dbReference type="InterPro" id="IPR028343">
    <property type="entry name" value="FBPtase"/>
</dbReference>
<dbReference type="Pfam" id="PF00316">
    <property type="entry name" value="FBPase"/>
    <property type="match status" value="1"/>
</dbReference>
<evidence type="ECO:0000256" key="13">
    <source>
        <dbReference type="RuleBase" id="RU000508"/>
    </source>
</evidence>
<dbReference type="PRINTS" id="PR00115">
    <property type="entry name" value="F16BPHPHTASE"/>
</dbReference>
<dbReference type="SUPFAM" id="SSF56655">
    <property type="entry name" value="Carbohydrate phosphatase"/>
    <property type="match status" value="1"/>
</dbReference>
<comment type="catalytic activity">
    <reaction evidence="1 12">
        <text>beta-D-fructose 1,6-bisphosphate + H2O = beta-D-fructose 6-phosphate + phosphate</text>
        <dbReference type="Rhea" id="RHEA:11064"/>
        <dbReference type="ChEBI" id="CHEBI:15377"/>
        <dbReference type="ChEBI" id="CHEBI:32966"/>
        <dbReference type="ChEBI" id="CHEBI:43474"/>
        <dbReference type="ChEBI" id="CHEBI:57634"/>
        <dbReference type="EC" id="3.1.3.11"/>
    </reaction>
</comment>
<feature type="binding site" evidence="12">
    <location>
        <position position="216"/>
    </location>
    <ligand>
        <name>substrate</name>
    </ligand>
</feature>
<comment type="subunit">
    <text evidence="12">Homotetramer.</text>
</comment>
<evidence type="ECO:0000256" key="3">
    <source>
        <dbReference type="ARBA" id="ARBA00010941"/>
    </source>
</evidence>
<comment type="similarity">
    <text evidence="3 12 13">Belongs to the FBPase class 1 family.</text>
</comment>
<dbReference type="GO" id="GO:0006094">
    <property type="term" value="P:gluconeogenesis"/>
    <property type="evidence" value="ECO:0007669"/>
    <property type="project" value="UniProtKB-UniRule"/>
</dbReference>
<dbReference type="GO" id="GO:0042132">
    <property type="term" value="F:fructose 1,6-bisphosphate 1-phosphatase activity"/>
    <property type="evidence" value="ECO:0007669"/>
    <property type="project" value="UniProtKB-UniRule"/>
</dbReference>
<dbReference type="InterPro" id="IPR044015">
    <property type="entry name" value="FBPase_C_dom"/>
</dbReference>
<keyword evidence="8 12" id="KW-0460">Magnesium</keyword>
<feature type="binding site" evidence="12">
    <location>
        <position position="283"/>
    </location>
    <ligand>
        <name>Mg(2+)</name>
        <dbReference type="ChEBI" id="CHEBI:18420"/>
        <label>2</label>
    </ligand>
</feature>
<dbReference type="GO" id="GO:0006002">
    <property type="term" value="P:fructose 6-phosphate metabolic process"/>
    <property type="evidence" value="ECO:0007669"/>
    <property type="project" value="TreeGrafter"/>
</dbReference>
<evidence type="ECO:0000259" key="14">
    <source>
        <dbReference type="Pfam" id="PF00316"/>
    </source>
</evidence>
<dbReference type="GO" id="GO:0000287">
    <property type="term" value="F:magnesium ion binding"/>
    <property type="evidence" value="ECO:0007669"/>
    <property type="project" value="UniProtKB-UniRule"/>
</dbReference>
<feature type="binding site" evidence="12">
    <location>
        <position position="123"/>
    </location>
    <ligand>
        <name>Mg(2+)</name>
        <dbReference type="ChEBI" id="CHEBI:18420"/>
        <label>2</label>
    </ligand>
</feature>
<comment type="subcellular location">
    <subcellularLocation>
        <location evidence="12">Cytoplasm</location>
    </subcellularLocation>
</comment>
<dbReference type="CDD" id="cd00354">
    <property type="entry name" value="FBPase"/>
    <property type="match status" value="1"/>
</dbReference>
<evidence type="ECO:0000256" key="6">
    <source>
        <dbReference type="ARBA" id="ARBA00022723"/>
    </source>
</evidence>
<feature type="domain" description="Fructose-1-6-bisphosphatase class I N-terminal" evidence="14">
    <location>
        <begin position="12"/>
        <end position="202"/>
    </location>
</feature>
<name>F0SST1_RUBBR</name>
<keyword evidence="5 12" id="KW-0963">Cytoplasm</keyword>
<evidence type="ECO:0000313" key="16">
    <source>
        <dbReference type="EMBL" id="ADY61409.1"/>
    </source>
</evidence>
<proteinExistence type="inferred from homology"/>
<dbReference type="Pfam" id="PF18913">
    <property type="entry name" value="FBPase_C"/>
    <property type="match status" value="1"/>
</dbReference>
<accession>F0SST1</accession>
<evidence type="ECO:0000256" key="5">
    <source>
        <dbReference type="ARBA" id="ARBA00022490"/>
    </source>
</evidence>
<feature type="binding site" evidence="12">
    <location>
        <position position="247"/>
    </location>
    <ligand>
        <name>substrate</name>
    </ligand>
</feature>
<dbReference type="Gene3D" id="3.30.540.10">
    <property type="entry name" value="Fructose-1,6-Bisphosphatase, subunit A, domain 1"/>
    <property type="match status" value="1"/>
</dbReference>
<dbReference type="InterPro" id="IPR020548">
    <property type="entry name" value="Fructose_bisphosphatase_AS"/>
</dbReference>
<dbReference type="STRING" id="756272.Plabr_3824"/>
<comment type="pathway">
    <text evidence="12">Carbohydrate biosynthesis; gluconeogenesis.</text>
</comment>
<keyword evidence="9 12" id="KW-0119">Carbohydrate metabolism</keyword>
<dbReference type="HOGENOM" id="CLU_039977_2_2_0"/>
<feature type="binding site" evidence="12">
    <location>
        <position position="122"/>
    </location>
    <ligand>
        <name>Mg(2+)</name>
        <dbReference type="ChEBI" id="CHEBI:18420"/>
        <label>1</label>
    </ligand>
</feature>
<keyword evidence="6 12" id="KW-0479">Metal-binding</keyword>
<evidence type="ECO:0000256" key="1">
    <source>
        <dbReference type="ARBA" id="ARBA00001273"/>
    </source>
</evidence>
<comment type="pathway">
    <text evidence="2">Carbohydrate biosynthesis; Calvin cycle.</text>
</comment>
<evidence type="ECO:0000256" key="7">
    <source>
        <dbReference type="ARBA" id="ARBA00022801"/>
    </source>
</evidence>
<dbReference type="GO" id="GO:0006000">
    <property type="term" value="P:fructose metabolic process"/>
    <property type="evidence" value="ECO:0007669"/>
    <property type="project" value="TreeGrafter"/>
</dbReference>
<feature type="binding site" evidence="12">
    <location>
        <position position="98"/>
    </location>
    <ligand>
        <name>Mg(2+)</name>
        <dbReference type="ChEBI" id="CHEBI:18420"/>
        <label>1</label>
    </ligand>
</feature>
<dbReference type="eggNOG" id="COG0158">
    <property type="taxonomic scope" value="Bacteria"/>
</dbReference>
<dbReference type="GO" id="GO:0030388">
    <property type="term" value="P:fructose 1,6-bisphosphate metabolic process"/>
    <property type="evidence" value="ECO:0007669"/>
    <property type="project" value="TreeGrafter"/>
</dbReference>
<dbReference type="EMBL" id="CP002546">
    <property type="protein sequence ID" value="ADY61409.1"/>
    <property type="molecule type" value="Genomic_DNA"/>
</dbReference>
<protein>
    <recommendedName>
        <fullName evidence="10 12">Fructose-1,6-bisphosphatase class 1</fullName>
        <shortName evidence="12">FBPase class 1</shortName>
        <ecNumber evidence="4 12">3.1.3.11</ecNumber>
    </recommendedName>
    <alternativeName>
        <fullName evidence="11 12">D-fructose-1,6-bisphosphate 1-phosphohydrolase class 1</fullName>
    </alternativeName>
</protein>
<feature type="binding site" evidence="12">
    <location>
        <position position="277"/>
    </location>
    <ligand>
        <name>substrate</name>
    </ligand>
</feature>
<evidence type="ECO:0000259" key="15">
    <source>
        <dbReference type="Pfam" id="PF18913"/>
    </source>
</evidence>
<comment type="cofactor">
    <cofactor evidence="12">
        <name>Mg(2+)</name>
        <dbReference type="ChEBI" id="CHEBI:18420"/>
    </cofactor>
    <text evidence="12">Binds 2 magnesium ions per subunit.</text>
</comment>
<dbReference type="FunFam" id="3.40.190.80:FF:000001">
    <property type="entry name" value="Fructose-1,6-bisphosphatase class 1"/>
    <property type="match status" value="1"/>
</dbReference>
<keyword evidence="7 12" id="KW-0378">Hydrolase</keyword>
<evidence type="ECO:0000256" key="2">
    <source>
        <dbReference type="ARBA" id="ARBA00005215"/>
    </source>
</evidence>
<feature type="binding site" evidence="12">
    <location>
        <position position="120"/>
    </location>
    <ligand>
        <name>Mg(2+)</name>
        <dbReference type="ChEBI" id="CHEBI:18420"/>
        <label>1</label>
    </ligand>
</feature>
<dbReference type="GO" id="GO:0005986">
    <property type="term" value="P:sucrose biosynthetic process"/>
    <property type="evidence" value="ECO:0007669"/>
    <property type="project" value="TreeGrafter"/>
</dbReference>
<dbReference type="Gene3D" id="3.40.190.80">
    <property type="match status" value="1"/>
</dbReference>
<dbReference type="UniPathway" id="UPA00138"/>
<dbReference type="PROSITE" id="PS00124">
    <property type="entry name" value="FBPASE"/>
    <property type="match status" value="1"/>
</dbReference>
<dbReference type="PANTHER" id="PTHR11556">
    <property type="entry name" value="FRUCTOSE-1,6-BISPHOSPHATASE-RELATED"/>
    <property type="match status" value="1"/>
</dbReference>
<evidence type="ECO:0000256" key="8">
    <source>
        <dbReference type="ARBA" id="ARBA00022842"/>
    </source>
</evidence>
<feature type="binding site" evidence="12">
    <location>
        <begin position="123"/>
        <end position="126"/>
    </location>
    <ligand>
        <name>substrate</name>
    </ligand>
</feature>
<comment type="caution">
    <text evidence="12">Lacks conserved residue(s) required for the propagation of feature annotation.</text>
</comment>
<dbReference type="InterPro" id="IPR000146">
    <property type="entry name" value="FBPase_class-1"/>
</dbReference>
<dbReference type="PANTHER" id="PTHR11556:SF35">
    <property type="entry name" value="SEDOHEPTULOSE-1,7-BISPHOSPHATASE, CHLOROPLASTIC"/>
    <property type="match status" value="1"/>
</dbReference>
<evidence type="ECO:0000256" key="9">
    <source>
        <dbReference type="ARBA" id="ARBA00023277"/>
    </source>
</evidence>
<evidence type="ECO:0000256" key="10">
    <source>
        <dbReference type="ARBA" id="ARBA00072069"/>
    </source>
</evidence>
<evidence type="ECO:0000256" key="4">
    <source>
        <dbReference type="ARBA" id="ARBA00013093"/>
    </source>
</evidence>
<gene>
    <name evidence="12" type="primary">fbp</name>
    <name evidence="16" type="ordered locus">Plabr_3824</name>
</gene>
<dbReference type="Proteomes" id="UP000006860">
    <property type="component" value="Chromosome"/>
</dbReference>
<evidence type="ECO:0000313" key="17">
    <source>
        <dbReference type="Proteomes" id="UP000006860"/>
    </source>
</evidence>
<dbReference type="KEGG" id="pbs:Plabr_3824"/>
<evidence type="ECO:0000256" key="11">
    <source>
        <dbReference type="ARBA" id="ARBA00081210"/>
    </source>
</evidence>
<dbReference type="EC" id="3.1.3.11" evidence="4 12"/>
<dbReference type="GO" id="GO:0005829">
    <property type="term" value="C:cytosol"/>
    <property type="evidence" value="ECO:0007669"/>
    <property type="project" value="TreeGrafter"/>
</dbReference>
<dbReference type="PIRSF" id="PIRSF500210">
    <property type="entry name" value="FBPtase"/>
    <property type="match status" value="1"/>
</dbReference>
<dbReference type="FunFam" id="3.30.540.10:FF:000002">
    <property type="entry name" value="Fructose-1,6-bisphosphatase class 1"/>
    <property type="match status" value="1"/>
</dbReference>